<gene>
    <name evidence="1" type="ORF">C7435_2543</name>
</gene>
<comment type="caution">
    <text evidence="1">The sequence shown here is derived from an EMBL/GenBank/DDBJ whole genome shotgun (WGS) entry which is preliminary data.</text>
</comment>
<protein>
    <recommendedName>
        <fullName evidence="3">Restriction endonuclease</fullName>
    </recommendedName>
</protein>
<dbReference type="RefSeq" id="WP_121211947.1">
    <property type="nucleotide sequence ID" value="NZ_RBIM01000006.1"/>
</dbReference>
<organism evidence="1 2">
    <name type="scientific">Maricaulis maris</name>
    <dbReference type="NCBI Taxonomy" id="74318"/>
    <lineage>
        <taxon>Bacteria</taxon>
        <taxon>Pseudomonadati</taxon>
        <taxon>Pseudomonadota</taxon>
        <taxon>Alphaproteobacteria</taxon>
        <taxon>Maricaulales</taxon>
        <taxon>Maricaulaceae</taxon>
        <taxon>Maricaulis</taxon>
    </lineage>
</organism>
<proteinExistence type="predicted"/>
<evidence type="ECO:0000313" key="1">
    <source>
        <dbReference type="EMBL" id="RKQ95441.1"/>
    </source>
</evidence>
<sequence>MSVSPLRLAGDIRRILSTARVDLSDEKRTQAEIERELVKALPDGLVVEREARLEDDLGIIDFLIGRVGVEVKRRSGSPRSILRQLERYSRSSSVDVLVLASNKAMALPAALRGVPLYRVSLGAGWLL</sequence>
<reference evidence="1 2" key="1">
    <citation type="submission" date="2018-10" db="EMBL/GenBank/DDBJ databases">
        <title>Genomic Encyclopedia of Type Strains, Phase IV (KMG-IV): sequencing the most valuable type-strain genomes for metagenomic binning, comparative biology and taxonomic classification.</title>
        <authorList>
            <person name="Goeker M."/>
        </authorList>
    </citation>
    <scope>NUCLEOTIDE SEQUENCE [LARGE SCALE GENOMIC DNA]</scope>
    <source>
        <strain evidence="1 2">DSM 4734</strain>
    </source>
</reference>
<dbReference type="Proteomes" id="UP000273675">
    <property type="component" value="Unassembled WGS sequence"/>
</dbReference>
<dbReference type="OrthoDB" id="982626at2"/>
<dbReference type="EMBL" id="RBIM01000006">
    <property type="protein sequence ID" value="RKQ95441.1"/>
    <property type="molecule type" value="Genomic_DNA"/>
</dbReference>
<evidence type="ECO:0000313" key="2">
    <source>
        <dbReference type="Proteomes" id="UP000273675"/>
    </source>
</evidence>
<name>A0A495D4G4_9PROT</name>
<accession>A0A495D4G4</accession>
<evidence type="ECO:0008006" key="3">
    <source>
        <dbReference type="Google" id="ProtNLM"/>
    </source>
</evidence>
<dbReference type="AlphaFoldDB" id="A0A495D4G4"/>